<evidence type="ECO:0000256" key="1">
    <source>
        <dbReference type="SAM" id="SignalP"/>
    </source>
</evidence>
<name>A0ABD0YTW1_9HEMI</name>
<keyword evidence="1" id="KW-0732">Signal</keyword>
<dbReference type="PANTHER" id="PTHR11008">
    <property type="entry name" value="PROTEIN TAKEOUT-LIKE PROTEIN"/>
    <property type="match status" value="1"/>
</dbReference>
<protein>
    <recommendedName>
        <fullName evidence="4">Juvenile hormone binding protein</fullName>
    </recommendedName>
</protein>
<dbReference type="AlphaFoldDB" id="A0ABD0YTW1"/>
<sequence length="240" mass="26919">MKFLVACLALAAAATAAYSPRGDPTIMLFGNAIDNLIRNALEYVRKQLKEHEPLKVPDIPQQVIDDPDTNVHLTADLTDVYVSKASDFLVDNIENNIISMWAKFGVTLPSMHLEGKYTVNGTFVGKDVKGQGTFSADVTGLKVNGFIQMAIVDHSIQIKDMTGDYDIDNFKFHEEGLTVEGMTKDQLQDLFEHSLLQFFKTNKALVVDRCVRQVKIEGNEIMKGKTLQEVIQWLKNFVHQ</sequence>
<feature type="signal peptide" evidence="1">
    <location>
        <begin position="1"/>
        <end position="16"/>
    </location>
</feature>
<dbReference type="EMBL" id="JBFDAA010000010">
    <property type="protein sequence ID" value="KAL1124618.1"/>
    <property type="molecule type" value="Genomic_DNA"/>
</dbReference>
<gene>
    <name evidence="2" type="ORF">AAG570_001242</name>
</gene>
<dbReference type="Pfam" id="PF06585">
    <property type="entry name" value="JHBP"/>
    <property type="match status" value="1"/>
</dbReference>
<dbReference type="InterPro" id="IPR010562">
    <property type="entry name" value="Haemolymph_juvenile_hormone-bd"/>
</dbReference>
<evidence type="ECO:0000313" key="3">
    <source>
        <dbReference type="Proteomes" id="UP001558652"/>
    </source>
</evidence>
<organism evidence="2 3">
    <name type="scientific">Ranatra chinensis</name>
    <dbReference type="NCBI Taxonomy" id="642074"/>
    <lineage>
        <taxon>Eukaryota</taxon>
        <taxon>Metazoa</taxon>
        <taxon>Ecdysozoa</taxon>
        <taxon>Arthropoda</taxon>
        <taxon>Hexapoda</taxon>
        <taxon>Insecta</taxon>
        <taxon>Pterygota</taxon>
        <taxon>Neoptera</taxon>
        <taxon>Paraneoptera</taxon>
        <taxon>Hemiptera</taxon>
        <taxon>Heteroptera</taxon>
        <taxon>Panheteroptera</taxon>
        <taxon>Nepomorpha</taxon>
        <taxon>Nepidae</taxon>
        <taxon>Ranatrinae</taxon>
        <taxon>Ranatra</taxon>
    </lineage>
</organism>
<evidence type="ECO:0000313" key="2">
    <source>
        <dbReference type="EMBL" id="KAL1124618.1"/>
    </source>
</evidence>
<evidence type="ECO:0008006" key="4">
    <source>
        <dbReference type="Google" id="ProtNLM"/>
    </source>
</evidence>
<dbReference type="Proteomes" id="UP001558652">
    <property type="component" value="Unassembled WGS sequence"/>
</dbReference>
<proteinExistence type="predicted"/>
<reference evidence="2 3" key="1">
    <citation type="submission" date="2024-07" db="EMBL/GenBank/DDBJ databases">
        <title>Chromosome-level genome assembly of the water stick insect Ranatra chinensis (Heteroptera: Nepidae).</title>
        <authorList>
            <person name="Liu X."/>
        </authorList>
    </citation>
    <scope>NUCLEOTIDE SEQUENCE [LARGE SCALE GENOMIC DNA]</scope>
    <source>
        <strain evidence="2">Cailab_2021Rc</strain>
        <tissue evidence="2">Muscle</tissue>
    </source>
</reference>
<keyword evidence="3" id="KW-1185">Reference proteome</keyword>
<dbReference type="Gene3D" id="3.15.10.30">
    <property type="entry name" value="Haemolymph juvenile hormone binding protein"/>
    <property type="match status" value="1"/>
</dbReference>
<dbReference type="InterPro" id="IPR038606">
    <property type="entry name" value="To_sf"/>
</dbReference>
<feature type="chain" id="PRO_5044763524" description="Juvenile hormone binding protein" evidence="1">
    <location>
        <begin position="17"/>
        <end position="240"/>
    </location>
</feature>
<comment type="caution">
    <text evidence="2">The sequence shown here is derived from an EMBL/GenBank/DDBJ whole genome shotgun (WGS) entry which is preliminary data.</text>
</comment>
<dbReference type="PANTHER" id="PTHR11008:SF9">
    <property type="entry name" value="PROTEIN TAKEOUT-LIKE PROTEIN"/>
    <property type="match status" value="1"/>
</dbReference>
<accession>A0ABD0YTW1</accession>